<dbReference type="GO" id="GO:0004984">
    <property type="term" value="F:olfactory receptor activity"/>
    <property type="evidence" value="ECO:0007669"/>
    <property type="project" value="InterPro"/>
</dbReference>
<evidence type="ECO:0000256" key="9">
    <source>
        <dbReference type="ARBA" id="ARBA00023224"/>
    </source>
</evidence>
<dbReference type="PANTHER" id="PTHR21137:SF35">
    <property type="entry name" value="ODORANT RECEPTOR 19A-RELATED"/>
    <property type="match status" value="1"/>
</dbReference>
<dbReference type="GO" id="GO:0005549">
    <property type="term" value="F:odorant binding"/>
    <property type="evidence" value="ECO:0007669"/>
    <property type="project" value="InterPro"/>
</dbReference>
<keyword evidence="4 10" id="KW-0812">Transmembrane</keyword>
<organism evidence="11">
    <name type="scientific">Dendroctonus ponderosae</name>
    <name type="common">Mountain pine beetle</name>
    <dbReference type="NCBI Taxonomy" id="77166"/>
    <lineage>
        <taxon>Eukaryota</taxon>
        <taxon>Metazoa</taxon>
        <taxon>Ecdysozoa</taxon>
        <taxon>Arthropoda</taxon>
        <taxon>Hexapoda</taxon>
        <taxon>Insecta</taxon>
        <taxon>Pterygota</taxon>
        <taxon>Neoptera</taxon>
        <taxon>Endopterygota</taxon>
        <taxon>Coleoptera</taxon>
        <taxon>Polyphaga</taxon>
        <taxon>Cucujiformia</taxon>
        <taxon>Curculionidae</taxon>
        <taxon>Scolytinae</taxon>
        <taxon>Dendroctonus</taxon>
    </lineage>
</organism>
<feature type="transmembrane region" description="Helical" evidence="10">
    <location>
        <begin position="138"/>
        <end position="162"/>
    </location>
</feature>
<accession>R9PSL9</accession>
<proteinExistence type="evidence at transcript level"/>
<evidence type="ECO:0000256" key="7">
    <source>
        <dbReference type="ARBA" id="ARBA00023136"/>
    </source>
</evidence>
<evidence type="ECO:0000256" key="3">
    <source>
        <dbReference type="ARBA" id="ARBA00022606"/>
    </source>
</evidence>
<evidence type="ECO:0000256" key="8">
    <source>
        <dbReference type="ARBA" id="ARBA00023170"/>
    </source>
</evidence>
<keyword evidence="6 10" id="KW-1133">Transmembrane helix</keyword>
<evidence type="ECO:0000256" key="2">
    <source>
        <dbReference type="ARBA" id="ARBA00022475"/>
    </source>
</evidence>
<protein>
    <submittedName>
        <fullName evidence="11">Odorant receptor onOr27</fullName>
    </submittedName>
</protein>
<feature type="transmembrane region" description="Helical" evidence="10">
    <location>
        <begin position="266"/>
        <end position="287"/>
    </location>
</feature>
<keyword evidence="2" id="KW-1003">Cell membrane</keyword>
<evidence type="ECO:0000313" key="11">
    <source>
        <dbReference type="EMBL" id="JAA74466.1"/>
    </source>
</evidence>
<feature type="transmembrane region" description="Helical" evidence="10">
    <location>
        <begin position="15"/>
        <end position="34"/>
    </location>
</feature>
<evidence type="ECO:0000256" key="6">
    <source>
        <dbReference type="ARBA" id="ARBA00022989"/>
    </source>
</evidence>
<dbReference type="GO" id="GO:0005886">
    <property type="term" value="C:plasma membrane"/>
    <property type="evidence" value="ECO:0007669"/>
    <property type="project" value="UniProtKB-SubCell"/>
</dbReference>
<feature type="transmembrane region" description="Helical" evidence="10">
    <location>
        <begin position="81"/>
        <end position="102"/>
    </location>
</feature>
<evidence type="ECO:0000256" key="5">
    <source>
        <dbReference type="ARBA" id="ARBA00022725"/>
    </source>
</evidence>
<reference evidence="11" key="1">
    <citation type="journal article" date="2013" name="BMC Genomics">
        <title>Antennal transcriptome analysis of the chemosensory gene families in the tree killing bark beetles, Ips typographus and Dendroctonus ponderosae (Coleoptera: Curculionidae: Scolytinae).</title>
        <authorList>
            <person name="Andersson M.N."/>
            <person name="Grosse-Wilde E."/>
            <person name="Keeling C.I."/>
            <person name="Bengtsson J.M."/>
            <person name="Yuen M.M."/>
            <person name="Li M."/>
            <person name="Hillbur Y."/>
            <person name="Bohlmann J."/>
            <person name="Hansson B.S."/>
            <person name="Schlyter F."/>
        </authorList>
    </citation>
    <scope>NUCLEOTIDE SEQUENCE</scope>
</reference>
<dbReference type="InterPro" id="IPR004117">
    <property type="entry name" value="7tm6_olfct_rcpt"/>
</dbReference>
<dbReference type="AlphaFoldDB" id="R9PSL9"/>
<keyword evidence="8 11" id="KW-0675">Receptor</keyword>
<keyword evidence="3" id="KW-0716">Sensory transduction</keyword>
<feature type="non-terminal residue" evidence="11">
    <location>
        <position position="1"/>
    </location>
</feature>
<name>R9PSL9_DENPD</name>
<keyword evidence="5" id="KW-0552">Olfaction</keyword>
<evidence type="ECO:0000256" key="4">
    <source>
        <dbReference type="ARBA" id="ARBA00022692"/>
    </source>
</evidence>
<feature type="transmembrane region" description="Helical" evidence="10">
    <location>
        <begin position="299"/>
        <end position="316"/>
    </location>
</feature>
<feature type="transmembrane region" description="Helical" evidence="10">
    <location>
        <begin position="55"/>
        <end position="75"/>
    </location>
</feature>
<keyword evidence="9" id="KW-0807">Transducer</keyword>
<dbReference type="GO" id="GO:0007165">
    <property type="term" value="P:signal transduction"/>
    <property type="evidence" value="ECO:0007669"/>
    <property type="project" value="UniProtKB-KW"/>
</dbReference>
<dbReference type="Pfam" id="PF02949">
    <property type="entry name" value="7tm_6"/>
    <property type="match status" value="1"/>
</dbReference>
<feature type="non-terminal residue" evidence="11">
    <location>
        <position position="338"/>
    </location>
</feature>
<dbReference type="OrthoDB" id="8117390at2759"/>
<dbReference type="EMBL" id="GABX01000053">
    <property type="protein sequence ID" value="JAA74466.1"/>
    <property type="molecule type" value="mRNA"/>
</dbReference>
<evidence type="ECO:0000256" key="1">
    <source>
        <dbReference type="ARBA" id="ARBA00004651"/>
    </source>
</evidence>
<feature type="transmembrane region" description="Helical" evidence="10">
    <location>
        <begin position="182"/>
        <end position="200"/>
    </location>
</feature>
<dbReference type="PANTHER" id="PTHR21137">
    <property type="entry name" value="ODORANT RECEPTOR"/>
    <property type="match status" value="1"/>
</dbReference>
<evidence type="ECO:0000256" key="10">
    <source>
        <dbReference type="SAM" id="Phobius"/>
    </source>
</evidence>
<sequence>LLLCVIQPYNCLKMAIRTSLFQFAKYFMTFCGLWKVPFSPKVQRFYVVFSNVSHFVYCSFVLSLFVKALLIVVGFESSDNVFNAISVAVIMFDINFKAMIYVKFGLPRLFHQLMKEEQSIEENSHQEISEYYLRQCELYVNICTLQLVTTIFPTYFYILVNILQFPLDAENFMYEMWIPFPVQWKVLAIFKIVICQYGIFMNTAVRSALQSLMMFITSQLWILQVNIRNVFSEFSEEAAREELGKLIRKHQFLIGFVEKVNDSVKYILLLEYLLDSINMAAAMLQIATASSVTEMTFTLVYFILLLTQLVILAWSANEINTQSVEVSNAIYQSNWMDQ</sequence>
<comment type="subcellular location">
    <subcellularLocation>
        <location evidence="1">Cell membrane</location>
        <topology evidence="1">Multi-pass membrane protein</topology>
    </subcellularLocation>
</comment>
<keyword evidence="7 10" id="KW-0472">Membrane</keyword>